<dbReference type="PROSITE" id="PS51384">
    <property type="entry name" value="FAD_FR"/>
    <property type="match status" value="1"/>
</dbReference>
<dbReference type="InterPro" id="IPR039374">
    <property type="entry name" value="SIP_fam"/>
</dbReference>
<dbReference type="Pfam" id="PF09981">
    <property type="entry name" value="DUF2218"/>
    <property type="match status" value="1"/>
</dbReference>
<dbReference type="Gene3D" id="3.30.310.50">
    <property type="entry name" value="Alpha-D-phosphohexomutase, C-terminal domain"/>
    <property type="match status" value="1"/>
</dbReference>
<dbReference type="Gene3D" id="2.40.30.10">
    <property type="entry name" value="Translation factors"/>
    <property type="match status" value="1"/>
</dbReference>
<dbReference type="InterPro" id="IPR014543">
    <property type="entry name" value="UCP028291"/>
</dbReference>
<dbReference type="Pfam" id="PF08021">
    <property type="entry name" value="FAD_binding_9"/>
    <property type="match status" value="1"/>
</dbReference>
<dbReference type="CDD" id="cd06193">
    <property type="entry name" value="siderophore_interacting"/>
    <property type="match status" value="1"/>
</dbReference>
<feature type="domain" description="FAD-binding FR-type" evidence="2">
    <location>
        <begin position="105"/>
        <end position="229"/>
    </location>
</feature>
<reference evidence="3" key="1">
    <citation type="submission" date="2016-03" db="EMBL/GenBank/DDBJ databases">
        <title>Microsymbionts genomes from the relict species Vavilovia formosa.</title>
        <authorList>
            <person name="Chirak E."/>
            <person name="Kimeklis A."/>
            <person name="Kopat V."/>
            <person name="Andronov E."/>
        </authorList>
    </citation>
    <scope>NUCLEOTIDE SEQUENCE [LARGE SCALE GENOMIC DNA]</scope>
    <source>
        <strain evidence="3">Vaf12</strain>
    </source>
</reference>
<dbReference type="PANTHER" id="PTHR30157:SF0">
    <property type="entry name" value="NADPH-DEPENDENT FERRIC-CHELATE REDUCTASE"/>
    <property type="match status" value="1"/>
</dbReference>
<dbReference type="InterPro" id="IPR039261">
    <property type="entry name" value="FNR_nucleotide-bd"/>
</dbReference>
<comment type="similarity">
    <text evidence="1">Belongs to the SIP oxidoreductase family.</text>
</comment>
<dbReference type="RefSeq" id="WP_062940346.1">
    <property type="nucleotide sequence ID" value="NZ_CP171846.1"/>
</dbReference>
<dbReference type="InterPro" id="IPR017927">
    <property type="entry name" value="FAD-bd_FR_type"/>
</dbReference>
<comment type="caution">
    <text evidence="3">The sequence shown here is derived from an EMBL/GenBank/DDBJ whole genome shotgun (WGS) entry which is preliminary data.</text>
</comment>
<dbReference type="Gene3D" id="3.40.50.80">
    <property type="entry name" value="Nucleotide-binding domain of ferredoxin-NADP reductase (FNR) module"/>
    <property type="match status" value="1"/>
</dbReference>
<dbReference type="EMBL" id="LVYU01000035">
    <property type="protein sequence ID" value="KZB02722.1"/>
    <property type="molecule type" value="Genomic_DNA"/>
</dbReference>
<dbReference type="InterPro" id="IPR013113">
    <property type="entry name" value="SIP_FAD-bd"/>
</dbReference>
<dbReference type="PANTHER" id="PTHR30157">
    <property type="entry name" value="FERRIC REDUCTASE, NADPH-DEPENDENT"/>
    <property type="match status" value="1"/>
</dbReference>
<sequence length="349" mass="38143">MMAERFTVSGVAITADPGRMLDEICTHFVEHGTVTRNGDAVTVETMIGTADISRDARALAIKLSCRSARALQNVRAILAEHLFGFAGEETLELTWSDAPKADRLPDLREIRVIGATNITPHMRRVTVACDDARHFSDGGLHFRLLIPPKGRPPVWPRLRTDGRIHWASGEDALTARIYTIRSIDVERGEMEIDFVLHEGENMPGAEWAINAKPGDMAGALGPGGGGVPEATSIILAGDETALPAISRIAAEIPAGRRLTIFLEVDSVAEEQPLPSAGILDVTWMHRNGKPAGTMGLIEKSIKKALLEADADTFVWAGCERAEAKCIRDFLKIERGHDRQRMSIGAYWER</sequence>
<evidence type="ECO:0000313" key="3">
    <source>
        <dbReference type="EMBL" id="KZB02722.1"/>
    </source>
</evidence>
<gene>
    <name evidence="3" type="ORF">A4A59_09385</name>
</gene>
<dbReference type="SUPFAM" id="SSF63380">
    <property type="entry name" value="Riboflavin synthase domain-like"/>
    <property type="match status" value="1"/>
</dbReference>
<evidence type="ECO:0000256" key="1">
    <source>
        <dbReference type="ARBA" id="ARBA00035644"/>
    </source>
</evidence>
<dbReference type="Pfam" id="PF04954">
    <property type="entry name" value="SIP"/>
    <property type="match status" value="1"/>
</dbReference>
<proteinExistence type="inferred from homology"/>
<dbReference type="InterPro" id="IPR017938">
    <property type="entry name" value="Riboflavin_synthase-like_b-brl"/>
</dbReference>
<evidence type="ECO:0000259" key="2">
    <source>
        <dbReference type="PROSITE" id="PS51384"/>
    </source>
</evidence>
<dbReference type="InterPro" id="IPR007037">
    <property type="entry name" value="SIP_rossman_dom"/>
</dbReference>
<organism evidence="3">
    <name type="scientific">Rhizobium leguminosarum</name>
    <dbReference type="NCBI Taxonomy" id="384"/>
    <lineage>
        <taxon>Bacteria</taxon>
        <taxon>Pseudomonadati</taxon>
        <taxon>Pseudomonadota</taxon>
        <taxon>Alphaproteobacteria</taxon>
        <taxon>Hyphomicrobiales</taxon>
        <taxon>Rhizobiaceae</taxon>
        <taxon>Rhizobium/Agrobacterium group</taxon>
        <taxon>Rhizobium</taxon>
    </lineage>
</organism>
<name>A0A154IQH2_RHILE</name>
<dbReference type="GO" id="GO:0016491">
    <property type="term" value="F:oxidoreductase activity"/>
    <property type="evidence" value="ECO:0007669"/>
    <property type="project" value="InterPro"/>
</dbReference>
<dbReference type="AlphaFoldDB" id="A0A154IQH2"/>
<protein>
    <submittedName>
        <fullName evidence="3">Phage tail protein</fullName>
    </submittedName>
</protein>
<accession>A0A154IQH2</accession>